<feature type="compositionally biased region" description="Basic and acidic residues" evidence="1">
    <location>
        <begin position="199"/>
        <end position="210"/>
    </location>
</feature>
<feature type="region of interest" description="Disordered" evidence="1">
    <location>
        <begin position="197"/>
        <end position="219"/>
    </location>
</feature>
<reference evidence="3" key="1">
    <citation type="journal article" date="2019" name="Int. J. Syst. Evol. Microbiol.">
        <title>The Global Catalogue of Microorganisms (GCM) 10K type strain sequencing project: providing services to taxonomists for standard genome sequencing and annotation.</title>
        <authorList>
            <consortium name="The Broad Institute Genomics Platform"/>
            <consortium name="The Broad Institute Genome Sequencing Center for Infectious Disease"/>
            <person name="Wu L."/>
            <person name="Ma J."/>
        </authorList>
    </citation>
    <scope>NUCLEOTIDE SEQUENCE [LARGE SCALE GENOMIC DNA]</scope>
    <source>
        <strain evidence="3">TBRC 5832</strain>
    </source>
</reference>
<feature type="region of interest" description="Disordered" evidence="1">
    <location>
        <begin position="49"/>
        <end position="96"/>
    </location>
</feature>
<protein>
    <submittedName>
        <fullName evidence="2">Uncharacterized protein</fullName>
    </submittedName>
</protein>
<evidence type="ECO:0000313" key="2">
    <source>
        <dbReference type="EMBL" id="MFC4063611.1"/>
    </source>
</evidence>
<organism evidence="2 3">
    <name type="scientific">Actinoplanes subglobosus</name>
    <dbReference type="NCBI Taxonomy" id="1547892"/>
    <lineage>
        <taxon>Bacteria</taxon>
        <taxon>Bacillati</taxon>
        <taxon>Actinomycetota</taxon>
        <taxon>Actinomycetes</taxon>
        <taxon>Micromonosporales</taxon>
        <taxon>Micromonosporaceae</taxon>
        <taxon>Actinoplanes</taxon>
    </lineage>
</organism>
<comment type="caution">
    <text evidence="2">The sequence shown here is derived from an EMBL/GenBank/DDBJ whole genome shotgun (WGS) entry which is preliminary data.</text>
</comment>
<dbReference type="RefSeq" id="WP_378064643.1">
    <property type="nucleotide sequence ID" value="NZ_JBHSBL010000002.1"/>
</dbReference>
<keyword evidence="3" id="KW-1185">Reference proteome</keyword>
<name>A0ABV8IKA7_9ACTN</name>
<gene>
    <name evidence="2" type="ORF">ACFO0C_01615</name>
</gene>
<dbReference type="Proteomes" id="UP001595867">
    <property type="component" value="Unassembled WGS sequence"/>
</dbReference>
<evidence type="ECO:0000256" key="1">
    <source>
        <dbReference type="SAM" id="MobiDB-lite"/>
    </source>
</evidence>
<evidence type="ECO:0000313" key="3">
    <source>
        <dbReference type="Proteomes" id="UP001595867"/>
    </source>
</evidence>
<dbReference type="EMBL" id="JBHSBL010000002">
    <property type="protein sequence ID" value="MFC4063611.1"/>
    <property type="molecule type" value="Genomic_DNA"/>
</dbReference>
<sequence length="219" mass="23126">MADSGRRLASWFTDHKKFITLTTVLSLIIAASALAVDLFDVMGRPEDAAQAGRVSPSPVPPASPAASASPAVSTSPASPTISTTPSPQTGILEPVSGATVKNCPDVQFVGPAPAPGRQYMMSSKESTLPKYQFDPYLEDLGNGLWTKELSLGRDADGIGKPYLITVYEVDTTQVEQLGDPAKGGWWESTTAPSTARVVDTVKVKREDRPKSAFPDGSCS</sequence>
<feature type="compositionally biased region" description="Low complexity" evidence="1">
    <location>
        <begin position="64"/>
        <end position="87"/>
    </location>
</feature>
<proteinExistence type="predicted"/>
<accession>A0ABV8IKA7</accession>